<dbReference type="InterPro" id="IPR050950">
    <property type="entry name" value="HTH-type_LysR_regulators"/>
</dbReference>
<dbReference type="EMBL" id="OFSP01000036">
    <property type="protein sequence ID" value="SOY62749.1"/>
    <property type="molecule type" value="Genomic_DNA"/>
</dbReference>
<dbReference type="Pfam" id="PF00126">
    <property type="entry name" value="HTH_1"/>
    <property type="match status" value="1"/>
</dbReference>
<proteinExistence type="inferred from homology"/>
<comment type="caution">
    <text evidence="6">The sequence shown here is derived from an EMBL/GenBank/DDBJ whole genome shotgun (WGS) entry which is preliminary data.</text>
</comment>
<dbReference type="InterPro" id="IPR005119">
    <property type="entry name" value="LysR_subst-bd"/>
</dbReference>
<dbReference type="PANTHER" id="PTHR30419">
    <property type="entry name" value="HTH-TYPE TRANSCRIPTIONAL REGULATOR YBHD"/>
    <property type="match status" value="1"/>
</dbReference>
<dbReference type="GO" id="GO:0003700">
    <property type="term" value="F:DNA-binding transcription factor activity"/>
    <property type="evidence" value="ECO:0007669"/>
    <property type="project" value="InterPro"/>
</dbReference>
<dbReference type="SUPFAM" id="SSF53850">
    <property type="entry name" value="Periplasmic binding protein-like II"/>
    <property type="match status" value="1"/>
</dbReference>
<keyword evidence="2" id="KW-0805">Transcription regulation</keyword>
<keyword evidence="3" id="KW-0238">DNA-binding</keyword>
<dbReference type="FunFam" id="1.10.10.10:FF:000001">
    <property type="entry name" value="LysR family transcriptional regulator"/>
    <property type="match status" value="1"/>
</dbReference>
<dbReference type="InterPro" id="IPR036388">
    <property type="entry name" value="WH-like_DNA-bd_sf"/>
</dbReference>
<organism evidence="6">
    <name type="scientific">Cupriavidus taiwanensis</name>
    <dbReference type="NCBI Taxonomy" id="164546"/>
    <lineage>
        <taxon>Bacteria</taxon>
        <taxon>Pseudomonadati</taxon>
        <taxon>Pseudomonadota</taxon>
        <taxon>Betaproteobacteria</taxon>
        <taxon>Burkholderiales</taxon>
        <taxon>Burkholderiaceae</taxon>
        <taxon>Cupriavidus</taxon>
    </lineage>
</organism>
<dbReference type="PANTHER" id="PTHR30419:SF8">
    <property type="entry name" value="NITROGEN ASSIMILATION TRANSCRIPTIONAL ACTIVATOR-RELATED"/>
    <property type="match status" value="1"/>
</dbReference>
<feature type="domain" description="HTH lysR-type" evidence="5">
    <location>
        <begin position="7"/>
        <end position="64"/>
    </location>
</feature>
<evidence type="ECO:0000256" key="3">
    <source>
        <dbReference type="ARBA" id="ARBA00023125"/>
    </source>
</evidence>
<keyword evidence="4" id="KW-0804">Transcription</keyword>
<dbReference type="Pfam" id="PF03466">
    <property type="entry name" value="LysR_substrate"/>
    <property type="match status" value="1"/>
</dbReference>
<dbReference type="PRINTS" id="PR00039">
    <property type="entry name" value="HTHLYSR"/>
</dbReference>
<dbReference type="Gene3D" id="3.40.190.10">
    <property type="entry name" value="Periplasmic binding protein-like II"/>
    <property type="match status" value="2"/>
</dbReference>
<protein>
    <submittedName>
        <fullName evidence="6">Transcriptional regulator LysR family</fullName>
    </submittedName>
</protein>
<accession>A0A375C4T4</accession>
<dbReference type="GO" id="GO:0005829">
    <property type="term" value="C:cytosol"/>
    <property type="evidence" value="ECO:0007669"/>
    <property type="project" value="TreeGrafter"/>
</dbReference>
<dbReference type="GO" id="GO:0003677">
    <property type="term" value="F:DNA binding"/>
    <property type="evidence" value="ECO:0007669"/>
    <property type="project" value="UniProtKB-KW"/>
</dbReference>
<sequence length="317" mass="34939">MRMVFRMDIQKLLHLLAVVEHGTFSEAARAVHLTQPALSRSIRALEHELKAPLFDRGARRATLTVFGELVAERARRMRLEERQLRRDLDLLRGGEEGSLAIGVAPAPAALLLAPFLIHMAQAHPRIKVRTETGATSALLEALRNESIDAIVGDAYVLRAADDVDVEPLGELPAGLVCRAGHPILRKRRIDIDTIRAYPVATTTLSTVVSRQLAELWGPDAAPERLFTLHCDNLDMLRSVTLASDTLLFGVLSITRQERAAGLMAEVPMPPDARRCGRYGMARMAARSLSPALEVLYRFTREHWKALSSEAGGGNGRR</sequence>
<evidence type="ECO:0000256" key="2">
    <source>
        <dbReference type="ARBA" id="ARBA00023015"/>
    </source>
</evidence>
<dbReference type="InterPro" id="IPR036390">
    <property type="entry name" value="WH_DNA-bd_sf"/>
</dbReference>
<dbReference type="InterPro" id="IPR000847">
    <property type="entry name" value="LysR_HTH_N"/>
</dbReference>
<dbReference type="Gene3D" id="1.10.10.10">
    <property type="entry name" value="Winged helix-like DNA-binding domain superfamily/Winged helix DNA-binding domain"/>
    <property type="match status" value="1"/>
</dbReference>
<reference evidence="6" key="1">
    <citation type="submission" date="2018-01" db="EMBL/GenBank/DDBJ databases">
        <authorList>
            <person name="Clerissi C."/>
        </authorList>
    </citation>
    <scope>NUCLEOTIDE SEQUENCE</scope>
    <source>
        <strain evidence="6">Cupriavidus taiwanensis STM 3521</strain>
    </source>
</reference>
<dbReference type="Proteomes" id="UP000256297">
    <property type="component" value="Chromosome CBM2589_a"/>
</dbReference>
<name>A0A375C4T4_9BURK</name>
<gene>
    <name evidence="6" type="ORF">CBM2589_A60077</name>
</gene>
<evidence type="ECO:0000256" key="4">
    <source>
        <dbReference type="ARBA" id="ARBA00023163"/>
    </source>
</evidence>
<dbReference type="AlphaFoldDB" id="A0A375C4T4"/>
<evidence type="ECO:0000256" key="1">
    <source>
        <dbReference type="ARBA" id="ARBA00009437"/>
    </source>
</evidence>
<evidence type="ECO:0000313" key="6">
    <source>
        <dbReference type="EMBL" id="SOY62749.1"/>
    </source>
</evidence>
<evidence type="ECO:0000259" key="5">
    <source>
        <dbReference type="PROSITE" id="PS50931"/>
    </source>
</evidence>
<comment type="similarity">
    <text evidence="1">Belongs to the LysR transcriptional regulatory family.</text>
</comment>
<dbReference type="PROSITE" id="PS50931">
    <property type="entry name" value="HTH_LYSR"/>
    <property type="match status" value="1"/>
</dbReference>
<dbReference type="SUPFAM" id="SSF46785">
    <property type="entry name" value="Winged helix' DNA-binding domain"/>
    <property type="match status" value="1"/>
</dbReference>